<reference evidence="1 2" key="1">
    <citation type="submission" date="2019-05" db="EMBL/GenBank/DDBJ databases">
        <title>Another draft genome of Portunus trituberculatus and its Hox gene families provides insights of decapod evolution.</title>
        <authorList>
            <person name="Jeong J.-H."/>
            <person name="Song I."/>
            <person name="Kim S."/>
            <person name="Choi T."/>
            <person name="Kim D."/>
            <person name="Ryu S."/>
            <person name="Kim W."/>
        </authorList>
    </citation>
    <scope>NUCLEOTIDE SEQUENCE [LARGE SCALE GENOMIC DNA]</scope>
    <source>
        <tissue evidence="1">Muscle</tissue>
    </source>
</reference>
<name>A0A5B7HZW6_PORTR</name>
<protein>
    <submittedName>
        <fullName evidence="1">Uncharacterized protein</fullName>
    </submittedName>
</protein>
<accession>A0A5B7HZW6</accession>
<dbReference type="Proteomes" id="UP000324222">
    <property type="component" value="Unassembled WGS sequence"/>
</dbReference>
<dbReference type="EMBL" id="VSRR010040669">
    <property type="protein sequence ID" value="MPC75246.1"/>
    <property type="molecule type" value="Genomic_DNA"/>
</dbReference>
<comment type="caution">
    <text evidence="1">The sequence shown here is derived from an EMBL/GenBank/DDBJ whole genome shotgun (WGS) entry which is preliminary data.</text>
</comment>
<proteinExistence type="predicted"/>
<evidence type="ECO:0000313" key="1">
    <source>
        <dbReference type="EMBL" id="MPC75246.1"/>
    </source>
</evidence>
<sequence length="182" mass="19396">MVLTWPSNLSPRSTSTPSILTSSWSGRAALPKDNFPVVPALATGDQKTTIAHLWSKCHLPACIPLLSHLFLLIDGLSSMAGMGSNLDLFVHRHHTSFLTYGGPGVLSDAGRKHFQERSCHLNGAVTQHLWTDIIRSSDLPAITALRSCSTVATSLPLMLGSNHTPAPAVVGAASHICREEAS</sequence>
<keyword evidence="2" id="KW-1185">Reference proteome</keyword>
<organism evidence="1 2">
    <name type="scientific">Portunus trituberculatus</name>
    <name type="common">Swimming crab</name>
    <name type="synonym">Neptunus trituberculatus</name>
    <dbReference type="NCBI Taxonomy" id="210409"/>
    <lineage>
        <taxon>Eukaryota</taxon>
        <taxon>Metazoa</taxon>
        <taxon>Ecdysozoa</taxon>
        <taxon>Arthropoda</taxon>
        <taxon>Crustacea</taxon>
        <taxon>Multicrustacea</taxon>
        <taxon>Malacostraca</taxon>
        <taxon>Eumalacostraca</taxon>
        <taxon>Eucarida</taxon>
        <taxon>Decapoda</taxon>
        <taxon>Pleocyemata</taxon>
        <taxon>Brachyura</taxon>
        <taxon>Eubrachyura</taxon>
        <taxon>Portunoidea</taxon>
        <taxon>Portunidae</taxon>
        <taxon>Portuninae</taxon>
        <taxon>Portunus</taxon>
    </lineage>
</organism>
<gene>
    <name evidence="1" type="ORF">E2C01_069629</name>
</gene>
<dbReference type="AlphaFoldDB" id="A0A5B7HZW6"/>
<evidence type="ECO:0000313" key="2">
    <source>
        <dbReference type="Proteomes" id="UP000324222"/>
    </source>
</evidence>